<dbReference type="EMBL" id="CADCWE010000119">
    <property type="protein sequence ID" value="CAA9541098.1"/>
    <property type="molecule type" value="Genomic_DNA"/>
</dbReference>
<organism evidence="1">
    <name type="scientific">uncultured Thermomicrobiales bacterium</name>
    <dbReference type="NCBI Taxonomy" id="1645740"/>
    <lineage>
        <taxon>Bacteria</taxon>
        <taxon>Pseudomonadati</taxon>
        <taxon>Thermomicrobiota</taxon>
        <taxon>Thermomicrobia</taxon>
        <taxon>Thermomicrobiales</taxon>
        <taxon>environmental samples</taxon>
    </lineage>
</organism>
<gene>
    <name evidence="1" type="ORF">AVDCRST_MAG73-1942</name>
</gene>
<name>A0A6J4U5H5_9BACT</name>
<protein>
    <submittedName>
        <fullName evidence="1">RNA polymerase ECF-type sigma factor</fullName>
    </submittedName>
</protein>
<dbReference type="AlphaFoldDB" id="A0A6J4U5H5"/>
<proteinExistence type="predicted"/>
<sequence>QSYRRAMELTANAAERAFLEQRLAEVSRAAGAEPAPG</sequence>
<feature type="non-terminal residue" evidence="1">
    <location>
        <position position="1"/>
    </location>
</feature>
<evidence type="ECO:0000313" key="1">
    <source>
        <dbReference type="EMBL" id="CAA9541098.1"/>
    </source>
</evidence>
<accession>A0A6J4U5H5</accession>
<reference evidence="1" key="1">
    <citation type="submission" date="2020-02" db="EMBL/GenBank/DDBJ databases">
        <authorList>
            <person name="Meier V. D."/>
        </authorList>
    </citation>
    <scope>NUCLEOTIDE SEQUENCE</scope>
    <source>
        <strain evidence="1">AVDCRST_MAG73</strain>
    </source>
</reference>